<evidence type="ECO:0000256" key="2">
    <source>
        <dbReference type="ARBA" id="ARBA00022490"/>
    </source>
</evidence>
<evidence type="ECO:0000313" key="10">
    <source>
        <dbReference type="EMBL" id="CAG8500146.1"/>
    </source>
</evidence>
<dbReference type="EMBL" id="CAJVPK010000365">
    <property type="protein sequence ID" value="CAG8500146.1"/>
    <property type="molecule type" value="Genomic_DNA"/>
</dbReference>
<dbReference type="GO" id="GO:0002376">
    <property type="term" value="P:immune system process"/>
    <property type="evidence" value="ECO:0007669"/>
    <property type="project" value="UniProtKB-KW"/>
</dbReference>
<dbReference type="Gene3D" id="3.40.50.300">
    <property type="entry name" value="P-loop containing nucleotide triphosphate hydrolases"/>
    <property type="match status" value="2"/>
</dbReference>
<feature type="domain" description="CBM20" evidence="8">
    <location>
        <begin position="289"/>
        <end position="407"/>
    </location>
</feature>
<evidence type="ECO:0000259" key="8">
    <source>
        <dbReference type="PROSITE" id="PS51166"/>
    </source>
</evidence>
<dbReference type="GO" id="GO:0008270">
    <property type="term" value="F:zinc ion binding"/>
    <property type="evidence" value="ECO:0007669"/>
    <property type="project" value="UniProtKB-KW"/>
</dbReference>
<dbReference type="Proteomes" id="UP000789706">
    <property type="component" value="Unassembled WGS sequence"/>
</dbReference>
<keyword evidence="3" id="KW-0479">Metal-binding</keyword>
<feature type="compositionally biased region" description="Basic and acidic residues" evidence="7">
    <location>
        <begin position="127"/>
        <end position="141"/>
    </location>
</feature>
<dbReference type="SMART" id="SM00382">
    <property type="entry name" value="AAA"/>
    <property type="match status" value="2"/>
</dbReference>
<dbReference type="GO" id="GO:0016887">
    <property type="term" value="F:ATP hydrolysis activity"/>
    <property type="evidence" value="ECO:0007669"/>
    <property type="project" value="InterPro"/>
</dbReference>
<name>A0A9N8ZM38_9GLOM</name>
<dbReference type="Pfam" id="PF07728">
    <property type="entry name" value="AAA_5"/>
    <property type="match status" value="1"/>
</dbReference>
<protein>
    <submittedName>
        <fullName evidence="10">9201_t:CDS:1</fullName>
    </submittedName>
</protein>
<evidence type="ECO:0000256" key="5">
    <source>
        <dbReference type="ARBA" id="ARBA00022833"/>
    </source>
</evidence>
<feature type="region of interest" description="Disordered" evidence="7">
    <location>
        <begin position="4622"/>
        <end position="4677"/>
    </location>
</feature>
<reference evidence="10" key="1">
    <citation type="submission" date="2021-06" db="EMBL/GenBank/DDBJ databases">
        <authorList>
            <person name="Kallberg Y."/>
            <person name="Tangrot J."/>
            <person name="Rosling A."/>
        </authorList>
    </citation>
    <scope>NUCLEOTIDE SEQUENCE</scope>
    <source>
        <strain evidence="10">AZ414A</strain>
    </source>
</reference>
<feature type="compositionally biased region" description="Basic residues" evidence="7">
    <location>
        <begin position="11"/>
        <end position="21"/>
    </location>
</feature>
<organism evidence="10 11">
    <name type="scientific">Diversispora eburnea</name>
    <dbReference type="NCBI Taxonomy" id="1213867"/>
    <lineage>
        <taxon>Eukaryota</taxon>
        <taxon>Fungi</taxon>
        <taxon>Fungi incertae sedis</taxon>
        <taxon>Mucoromycota</taxon>
        <taxon>Glomeromycotina</taxon>
        <taxon>Glomeromycetes</taxon>
        <taxon>Diversisporales</taxon>
        <taxon>Diversisporaceae</taxon>
        <taxon>Diversispora</taxon>
    </lineage>
</organism>
<keyword evidence="11" id="KW-1185">Reference proteome</keyword>
<dbReference type="CDD" id="cd00009">
    <property type="entry name" value="AAA"/>
    <property type="match status" value="1"/>
</dbReference>
<dbReference type="Pfam" id="PF20173">
    <property type="entry name" value="ZnF_RZ-type"/>
    <property type="match status" value="1"/>
</dbReference>
<evidence type="ECO:0000256" key="3">
    <source>
        <dbReference type="ARBA" id="ARBA00022723"/>
    </source>
</evidence>
<comment type="caution">
    <text evidence="10">The sequence shown here is derived from an EMBL/GenBank/DDBJ whole genome shotgun (WGS) entry which is preliminary data.</text>
</comment>
<evidence type="ECO:0000256" key="1">
    <source>
        <dbReference type="ARBA" id="ARBA00004496"/>
    </source>
</evidence>
<dbReference type="SUPFAM" id="SSF49452">
    <property type="entry name" value="Starch-binding domain-like"/>
    <property type="match status" value="1"/>
</dbReference>
<dbReference type="SUPFAM" id="SSF52540">
    <property type="entry name" value="P-loop containing nucleoside triphosphate hydrolases"/>
    <property type="match status" value="2"/>
</dbReference>
<feature type="region of interest" description="Disordered" evidence="7">
    <location>
        <begin position="1"/>
        <end position="281"/>
    </location>
</feature>
<evidence type="ECO:0000256" key="6">
    <source>
        <dbReference type="ARBA" id="ARBA00022859"/>
    </source>
</evidence>
<dbReference type="InterPro" id="IPR013784">
    <property type="entry name" value="Carb-bd-like_fold"/>
</dbReference>
<feature type="compositionally biased region" description="Polar residues" evidence="7">
    <location>
        <begin position="93"/>
        <end position="123"/>
    </location>
</feature>
<feature type="compositionally biased region" description="Basic residues" evidence="7">
    <location>
        <begin position="4661"/>
        <end position="4671"/>
    </location>
</feature>
<dbReference type="Gene3D" id="2.60.40.10">
    <property type="entry name" value="Immunoglobulins"/>
    <property type="match status" value="1"/>
</dbReference>
<dbReference type="GO" id="GO:0004842">
    <property type="term" value="F:ubiquitin-protein transferase activity"/>
    <property type="evidence" value="ECO:0007669"/>
    <property type="project" value="InterPro"/>
</dbReference>
<feature type="compositionally biased region" description="Acidic residues" evidence="7">
    <location>
        <begin position="173"/>
        <end position="218"/>
    </location>
</feature>
<dbReference type="GO" id="GO:0005737">
    <property type="term" value="C:cytoplasm"/>
    <property type="evidence" value="ECO:0007669"/>
    <property type="project" value="UniProtKB-SubCell"/>
</dbReference>
<dbReference type="InterPro" id="IPR013783">
    <property type="entry name" value="Ig-like_fold"/>
</dbReference>
<accession>A0A9N8ZM38</accession>
<dbReference type="SMART" id="SM01065">
    <property type="entry name" value="CBM_2"/>
    <property type="match status" value="1"/>
</dbReference>
<proteinExistence type="predicted"/>
<evidence type="ECO:0000256" key="4">
    <source>
        <dbReference type="ARBA" id="ARBA00022771"/>
    </source>
</evidence>
<dbReference type="GO" id="GO:0005524">
    <property type="term" value="F:ATP binding"/>
    <property type="evidence" value="ECO:0007669"/>
    <property type="project" value="InterPro"/>
</dbReference>
<feature type="compositionally biased region" description="Basic and acidic residues" evidence="7">
    <location>
        <begin position="161"/>
        <end position="172"/>
    </location>
</feature>
<comment type="subcellular location">
    <subcellularLocation>
        <location evidence="1">Cytoplasm</location>
    </subcellularLocation>
</comment>
<dbReference type="InterPro" id="IPR002044">
    <property type="entry name" value="CBM20"/>
</dbReference>
<dbReference type="PROSITE" id="PS51981">
    <property type="entry name" value="ZF_RZ"/>
    <property type="match status" value="1"/>
</dbReference>
<keyword evidence="6" id="KW-0391">Immunity</keyword>
<keyword evidence="4" id="KW-0863">Zinc-finger</keyword>
<feature type="domain" description="RZ-type" evidence="9">
    <location>
        <begin position="3840"/>
        <end position="3914"/>
    </location>
</feature>
<gene>
    <name evidence="10" type="ORF">DEBURN_LOCUS4633</name>
</gene>
<evidence type="ECO:0000313" key="11">
    <source>
        <dbReference type="Proteomes" id="UP000789706"/>
    </source>
</evidence>
<dbReference type="InterPro" id="IPR011704">
    <property type="entry name" value="ATPase_dyneun-rel_AAA"/>
</dbReference>
<feature type="compositionally biased region" description="Low complexity" evidence="7">
    <location>
        <begin position="42"/>
        <end position="56"/>
    </location>
</feature>
<feature type="compositionally biased region" description="Basic and acidic residues" evidence="7">
    <location>
        <begin position="231"/>
        <end position="274"/>
    </location>
</feature>
<keyword evidence="2" id="KW-0963">Cytoplasm</keyword>
<evidence type="ECO:0000259" key="9">
    <source>
        <dbReference type="PROSITE" id="PS51981"/>
    </source>
</evidence>
<dbReference type="PANTHER" id="PTHR22605:SF1">
    <property type="entry name" value="RZ-TYPE DOMAIN-CONTAINING PROTEIN"/>
    <property type="match status" value="1"/>
</dbReference>
<dbReference type="Pfam" id="PF00686">
    <property type="entry name" value="CBM_20"/>
    <property type="match status" value="1"/>
</dbReference>
<sequence length="4677" mass="542056">MNADNPNATPPRKRGPSKPKSNKQNNPNKVRFDNSSNEPKDSSTAQSNSNNSSNKNDNAKDVASHTDGSQNQNKEMPISKNSRRKRNRKNKSDQQTTMSHAQSSSSNIQHNQKQQNISNSSFPLSKRQIEEKFSDTDEKSTTEPMDIDPPLEPTDIPEQDNGEKQLSKQKWESDEEDNEKDNEEEHESDKEDDEEQEFDYDSLAEQDNDEEQRLEEEDKQILKNETLNEPNKPDYSRGSKTKESGNDRKKGKEIKNHESESQDSFPKGENDDSSSKNPTMVDKIKNLVKPRDDDILIKFYVHLPPFIHHSCNVFVAGNIYELGNWENLNVKLVPIKDDENKSTDFYESNTVRIPLARIPNYEIEYKYVLTPKTGKKKKNRRYEGNDNRVLEISGGNQYDVWCDTSQHYFDHPPDNNMFIKIIYKSVTEKNLKDKIMEYERIERSLRLQVPINLVNDLLFDSHLLASKLFLCVLLGYVLKGKGLMYSLPQEFQSVPLLEALHQIKDDIIPSETRKILSLTIVPLIRCNIMSESFEWLKVFAVADLLDPDYNFISSITEQNYGVNMEQFKKKLQELVIPYIDQINDDKIYVEIAKGLLKQVNNVNIIIEIWELLAHNEERDDHLRKFFKERVQKIVRSYESIIVLRDNFLEIPEHFKELISDAFKGQVFYFLNQHRNMDMPSTHSKAIYDMILNKQISWTKTNYIGVLDIISTYSDFEILTKFNNFLEFWTKVFNDDHENLPKICKQWYQKLLDRGSTFTLKKDKYVFLVLNHVSLVHPYIGKLNVWNDLLDMAIGSVKKWSVNSIFEITDKVEKRLVPRIGTEFGLMVKEILNPLNQINEQLLNTVKRILTPYIEPPSEGVIQSTELHVPGSLCENILCHIMTCTQKSFHDEFSSDFHRSLLEKAKFWIVLLRLKGSVKKFQVHPHITEIREAIFDLAEKIVEKNIDIHLLQTLLRYDDNFLFDYFDSAVFVNDLSSIVITKYDLKKVRKEFQNYEETLDIFYSFYVKFCSIPKVTDVNEYIDDIRQRHDRKSQIKLKDVLSADNWLKHSNNETIAKNIYKFRDSKTFKNTFEDISNKRIVQDTLTVNEISSTIIPQIYVEYLEKNRKYEEWEDLKFSEAYITWNNVRDVEYELSLMGLQREISPELVEILTHLSKVSQSIERLEQLLKLVEIFQIPLKEDDIWLKNSYDSLKHESLSLGKLKEFFDTLKYRLEDIDNETGWKLTKEISICSEFIAFLRQIVDEDLTNLINGVDDTEGRLIQEDTVSSLIQVKQILVPLINRGDKIGLKNFLLDFGFISKNNKVLAEKISLCNSNNMALQNMYNNISKRGEVTKEKITNAIKIGTYNFAWTSEDNACTVNLSYPSGGDTMNISFSELQDLRGRSLLIAKPKVSIDQNEFEEQESFELIINKFVEQIDTVLEIVDLSSKLIEQGHFSYRKFEESIQGTPAMKQQAQKLKKEIKDWDQAVNSAQDKHYYLTFFPARHILKFYDFFDNSANESCVNICRTLVKYVNFKANLPHINNSSRINSRKGEYFRILSEIGKRLHGILSSLPKDQFKLESIDERVVTDIVESKSLFIAACYDKSLVPNVIMSLYLNHGTLPNAWQLLICTSSTTSEEISIFIKRCFMAEKNGYIHHLFCMANVEVLDFKLQYDLVKKIRDYMERYKQSNFFLALICCPEKGVHHHILDQFSDFCVTKGLSNDAMKEIYKEICYDTICVTSSLSGQGKTEFIKQESFKELKIPRNFLISDGDDFGKLVRKFNKFPINREIDSLHINIISADNCEDVNMFLFQLLTFGIVSHKGITAILPGIKIYIEIASNNDQKLIKSLKFLTCLEIIHLPWNTNKLMISCELNSPIQVVCQYLKVFDSQTLDEKDVLFRSSNSRVTKNLASRECRRLLKKYFFDLIDPELNSFRFLEIFINVLSDQLVRLSASSFFRVENLKLMIHENDIRSTLMKTLMEVWTISHWDDSNHLLVFFLSQVPDSICALYRDSSKVPENVQKLLQSQHIRNDINEWRLEDYRTMGSEALLSKLECLARETEHPINYPPYALSADNLLKMALILLRTRANVPVIICGEAGCGKTSLIGFLAKMVEVDFFALNLHAGITEEIINKFMDDSLVNVNKREIWLFFDEINTCNHIGIFADLIAHRIYLGKPLHPNIRVFAACNPYRKRIKSSSEAGLDLRYEFHRSNLVYEVKPLPDQILDYVWDYGILQESDEKKYIDIMVRSELRGDLYNPIVAEILFASQQFIRRVEEPFSVSLRDVKRAITLIKFFYNSFNDRKLYETPSTYSLSIRSYVLAIGLSYQSRLYTQELRTEFRKEMSKILNIPERAFKTIISKEQNDYIGRMQLPPNTAKNEALLENVLIMIVCILTKIPVFIVGRPGTSKSMAIRLISNNLRGSDSNDKYFKKLPQVLLIPHQGSSSSTSDGILKVFDKANNYQKTSSDEFPVISVVLLDEVGLAETSPYNPLKVLHSLLEPSYPAGGPTVSVVGISNWRLDNNEDDLVDIAFRLLEKDGDAPQKSSLRPLAKAYSNYEQNGQKFKNFHGLRDYYSLVKSLSTKELTPENIQMALARNFGGTGHQKELCEDYFNSVIDMFNENQSWSYYQVPVKDLINANLEDDNARHLMIIGNSSSIVNLLTYQLRAVGLEPVVIFGSQFPNDRDDYSYTVLSRIMMCVEAGRPLILTDLEIIYGSLYDLWNQNYIIAGSKEDPKYYTRVALGAYANPMLSVAKNFRCILVMDEAKLPYADPPLLNRFEKQKMTMNDILTTDERNLVDELYKWAEQMATYPTQNMFTPSHKKFTLNDLFIGFNHDETVQSLVIDVKKNYPHLDDEGIIDKCKEYLILIATSDGMVRAEKSLEIEEIQRWKDVYFNEQKHDNLADYFKDLLKSEDEGVQVIVNTFSNINTDIRACLKGVLPCFIIKLSTFKTEAEFSTQINQFWFNSSKHEMVVLQCDITTVNSECIKLAKFIIEQSRHEYYTKRHEEGFIEKHACIILHMHRDQKSFMGFNFICGWNQITIEALAEQPKPLSRLLSGDLGEIIENIYPFEEILDQELLWCLSCIKYPSTISSLNHVKTIDSLREIRTFHGWQYDVASDKKYLYPYSSFSVALSAHIRTLVRQPISKLLCALENLSATQTFLNLSDPQQIITTQSNKLEQLLGFWRQMFLDKDIISIKDIPDPKTDGYLLKSGIYKLNFPFSYYFMKQIDSFKRLYEEELTKLREDPDNVDPDNGTIYGFENFIAKFSNNILILLQNYQSSPIETNRELYFKDFISVTCSNEADGKYGHILSFIFRKLLGPDKILNPILLHIFWWDNSNIILSLYHLAKMSKNISDLIIQTDDSSLENFNLSEYFVKDICDNLLWDIENIKENMNISAWQFEATKALSLCEKIPGSSSILSHLLQICRDLVLSNTPLLKIQEIIKIARKNNKNNQISIPFIKTVSKALEHNHASKRLFISKCLDIIDINTINRGELYKDIFLNEPFPLMSIIILRIFELEDLENENIFFQLFNNANHTFLLRIINDCLGNQGLDSRMAALCCDVIQKRFFAKATLENLSNYLRRACENIYGNCRFPLLRLISIALLKEFVHKFWDYTIQDEDIFEPIDIDSMQTDDFDMFIIISQLSSCLEKSSPLVHSLLIYFLRDLRQRDGFSIENVKKFCQAQRYILPWFNNLSWDDSQGNRFPFNPYWSLGSEYETLENSFQPLLSFNNRQPFNSEFFKNFKKNSKWHHIALVGLMINRLHAIRASREWSESETLAAEFLLEKVKSVNFLSVAYKDTITKIVKNEHEFLRIHQDTSTQDLLIKSVIGHVIALHASVPSTSSPLAHLLQNLHYCTGNYILSCSSNLEALLLNAIGEKLTRYRCSCGFMYVIGNCGFANGRGKCPQCQNVIGGENHVAVAGQIKLDTDPQNRVKTKDLSGYIGEAINEEKNESVRSMNPSSYRILHLFVHAIIGSWAPAPIAFNFLRKNNETATNVEKYCMDHIKNDWNILRTILNTSNENLALLLHSILNLLSTKPPKESSLDSPSARETWESYFMNEYVAPQIKNVNDTAMNFRILIDNAAKKSEGSNNVIEKEINQTSQMDGGYKKTHLPNLWRTIGDTSFESLRAQYLSDNKNNTKYPFMKIFFEQSENLGLIKHLHPIVKFVQLLSSKLEYRLNREKAIIQTFREFIEDESNEDSDLLDLAFQDFAKAWNLVIGHVKTYQCHDLPPQDKPKIKYDSPIVFGLIEPKDSGIYICAILEYLINLQNRFIQEVIDIPSGTSLSLKFMDEVPFEKMDTITSQSTSTAATPTFHHYTKSIQIIYAKPENLINYEWNDELLQYSQRNLDHGRGNEIFYDLQEIEGELAYQLVHEKVHINTLNDSQLYIEPFHFHMELFKGYMRILSEIKNLIPQQSIPPNIISAIMGLASNTSQHMSRQYDTETLPFDNASELLTCLEILLCFVKRTPTGNGKIYIREYVKKWMNLSTLEGNNLFMNLLKLELRLEHVVALYELVEEHVANGIIKYIDDKYKEELDDDQQEEINKALNYDLNNSKNMTKIPAQVFVAAMKRFMLRFLSTESIKEDYPLNVYFNDESLNLWPSFVSEQLVEECFPDSLLVSNVFWAYKFVDDKLEELKKQQQLAAANAPRKQPQIREFNNQLNNSRDSHSPSKESSNSGSSSSRGHRRRRNNKTKKFDST</sequence>
<dbReference type="InterPro" id="IPR046439">
    <property type="entry name" value="ZF_RZ_dom"/>
</dbReference>
<dbReference type="InterPro" id="IPR027417">
    <property type="entry name" value="P-loop_NTPase"/>
</dbReference>
<dbReference type="InterPro" id="IPR003593">
    <property type="entry name" value="AAA+_ATPase"/>
</dbReference>
<keyword evidence="5" id="KW-0862">Zinc</keyword>
<dbReference type="PANTHER" id="PTHR22605">
    <property type="entry name" value="RZ-TYPE DOMAIN-CONTAINING PROTEIN"/>
    <property type="match status" value="1"/>
</dbReference>
<evidence type="ECO:0000256" key="7">
    <source>
        <dbReference type="SAM" id="MobiDB-lite"/>
    </source>
</evidence>
<dbReference type="OrthoDB" id="2400221at2759"/>
<dbReference type="InterPro" id="IPR031248">
    <property type="entry name" value="RNF213"/>
</dbReference>
<dbReference type="PROSITE" id="PS51166">
    <property type="entry name" value="CBM20"/>
    <property type="match status" value="1"/>
</dbReference>
<feature type="compositionally biased region" description="Low complexity" evidence="7">
    <location>
        <begin position="4650"/>
        <end position="4660"/>
    </location>
</feature>
<dbReference type="GO" id="GO:2001070">
    <property type="term" value="F:starch binding"/>
    <property type="evidence" value="ECO:0007669"/>
    <property type="project" value="InterPro"/>
</dbReference>